<dbReference type="Pfam" id="PF00168">
    <property type="entry name" value="C2"/>
    <property type="match status" value="1"/>
</dbReference>
<dbReference type="SMART" id="SM00233">
    <property type="entry name" value="PH"/>
    <property type="match status" value="1"/>
</dbReference>
<evidence type="ECO:0000256" key="3">
    <source>
        <dbReference type="ARBA" id="ARBA00013037"/>
    </source>
</evidence>
<dbReference type="Gene3D" id="2.30.29.30">
    <property type="entry name" value="Pleckstrin-homology domain (PH domain)/Phosphotyrosine-binding domain (PTB)"/>
    <property type="match status" value="1"/>
</dbReference>
<dbReference type="InterPro" id="IPR039034">
    <property type="entry name" value="INPP4"/>
</dbReference>
<gene>
    <name evidence="9" type="ORF">OCTVUL_1B008800</name>
</gene>
<evidence type="ECO:0000313" key="9">
    <source>
        <dbReference type="EMBL" id="CAI9738740.1"/>
    </source>
</evidence>
<feature type="domain" description="PH" evidence="7">
    <location>
        <begin position="87"/>
        <end position="191"/>
    </location>
</feature>
<evidence type="ECO:0000313" key="10">
    <source>
        <dbReference type="Proteomes" id="UP001162480"/>
    </source>
</evidence>
<comment type="similarity">
    <text evidence="2">Belongs to the inositol 3,4-bisphosphate 4-phosphatase family.</text>
</comment>
<protein>
    <recommendedName>
        <fullName evidence="3">phosphatidylinositol-3,4-bisphosphate 4-phosphatase</fullName>
        <ecNumber evidence="3">3.1.3.66</ecNumber>
    </recommendedName>
</protein>
<dbReference type="EC" id="3.1.3.66" evidence="3"/>
<keyword evidence="6" id="KW-0175">Coiled coil</keyword>
<dbReference type="AlphaFoldDB" id="A0AA36FHC6"/>
<keyword evidence="4" id="KW-0378">Hydrolase</keyword>
<dbReference type="SUPFAM" id="SSF50729">
    <property type="entry name" value="PH domain-like"/>
    <property type="match status" value="1"/>
</dbReference>
<dbReference type="Proteomes" id="UP001162480">
    <property type="component" value="Chromosome 22"/>
</dbReference>
<dbReference type="InterPro" id="IPR001849">
    <property type="entry name" value="PH_domain"/>
</dbReference>
<feature type="coiled-coil region" evidence="6">
    <location>
        <begin position="597"/>
        <end position="624"/>
    </location>
</feature>
<evidence type="ECO:0000256" key="5">
    <source>
        <dbReference type="ARBA" id="ARBA00023098"/>
    </source>
</evidence>
<accession>A0AA36FHC6</accession>
<keyword evidence="5" id="KW-0443">Lipid metabolism</keyword>
<dbReference type="Gene3D" id="2.60.40.150">
    <property type="entry name" value="C2 domain"/>
    <property type="match status" value="1"/>
</dbReference>
<dbReference type="GO" id="GO:0005737">
    <property type="term" value="C:cytoplasm"/>
    <property type="evidence" value="ECO:0007669"/>
    <property type="project" value="TreeGrafter"/>
</dbReference>
<dbReference type="GO" id="GO:0016316">
    <property type="term" value="F:phosphatidylinositol-3,4-bisphosphate 4-phosphatase activity"/>
    <property type="evidence" value="ECO:0007669"/>
    <property type="project" value="UniProtKB-EC"/>
</dbReference>
<evidence type="ECO:0000256" key="2">
    <source>
        <dbReference type="ARBA" id="ARBA00006306"/>
    </source>
</evidence>
<dbReference type="PROSITE" id="PS50004">
    <property type="entry name" value="C2"/>
    <property type="match status" value="1"/>
</dbReference>
<organism evidence="9 10">
    <name type="scientific">Octopus vulgaris</name>
    <name type="common">Common octopus</name>
    <dbReference type="NCBI Taxonomy" id="6645"/>
    <lineage>
        <taxon>Eukaryota</taxon>
        <taxon>Metazoa</taxon>
        <taxon>Spiralia</taxon>
        <taxon>Lophotrochozoa</taxon>
        <taxon>Mollusca</taxon>
        <taxon>Cephalopoda</taxon>
        <taxon>Coleoidea</taxon>
        <taxon>Octopodiformes</taxon>
        <taxon>Octopoda</taxon>
        <taxon>Incirrata</taxon>
        <taxon>Octopodidae</taxon>
        <taxon>Octopus</taxon>
    </lineage>
</organism>
<name>A0AA36FHC6_OCTVU</name>
<dbReference type="Pfam" id="PF00169">
    <property type="entry name" value="PH"/>
    <property type="match status" value="1"/>
</dbReference>
<sequence length="1100" mass="125034">MRRGKSLICEGKTLVDQSESTLQRSSGYSFQRCRECSIEVGRQCLHFSSPHVALLHPSQPDSLALTKTIMRFNSKALASLSLQTNTKFDKEGIVWMKDKQDGLFKKGEAFVERFCRLKGNMLFYFKSKEFTNTDPLGVLIIERCTVELDTDDDNLHGFMLVYEGDENPVHFATRTEEQRDQWIQTLHIASYECLKMQLQSLREQLVSKTGHDPLDRMPQQDTCSTNPPDLSGEEPCVEICIAAKDLPNDRTGQPPNPFVMITTITPPQQTWTLNSHTEIIERSNDPQFLKTIGFGTNIKLKTRVKFTVYHVNERMTNTMSQLGYVMFDLKSLLAKPDKKLHLPLMSPDSSPAGQIQITAWVHDESILIEDNSRGSVSYGEKLQNRGLGNLKIMFSNPIKKTFRFDTNKARMQLFVQEVMAEFKWNYTLPLQLLKLFIEEERERINMLQDLGELVETFNRCRQECLDFHMSSVTMYTQSCRSLSTATPQESLFKASSIKADKEYEFVPINLHLQRMQLIDENTNTTCCYDCITHGSLAAFSQKFKSGGLLRILEDLRETRAPEGCHGKQSKLDRACHLLNCLASLKHAVHFRCSRLCRVAMQGTAAELKEAMEQLNLQVKELVKLCDNPIFNEASAQHMRARTEASNAAMALQMSSQNQLSATATSSHLLQAEPTAASNSDDAKGTDSNNWRWTGSNFVRSPTMEPWDMSCVNTEAATMCLMSLVDDLIQNKNNPMDIPKWLSEISPRVIELQKFIEILFKRANLSLTFLLLLENREHVPLLQTIKYRRDISFSHAVTVATAGFISKIYENLENAQFLEQLYKVGVLLHFEGLVSCHAEEMGIIEDMSVAVEDLASIKFKLTRKDEIQELQPSLQLTDFVKEGRYPDMNRHSVVVCIPLLSHMFDKLPSKLQSGHHINVSTSYFNVGINELATLAEKFGSTALQDDINKMGFKKMNDYFEAYSKACGDPDSDLSGTVAGRTTELIRQLQYNVLSKKSKNVDILHISSEITRKLNGVRFICCKSGKDRTSMSATLEQVQLLQREHNLAPHVFMQALDCFRSEGTRRENTLKNVGVRKYNFNSLQMLSIPRLYRAPRGTYGNT</sequence>
<dbReference type="InterPro" id="IPR000008">
    <property type="entry name" value="C2_dom"/>
</dbReference>
<dbReference type="InterPro" id="IPR011993">
    <property type="entry name" value="PH-like_dom_sf"/>
</dbReference>
<evidence type="ECO:0000256" key="6">
    <source>
        <dbReference type="SAM" id="Coils"/>
    </source>
</evidence>
<dbReference type="PANTHER" id="PTHR12187:SF11">
    <property type="entry name" value="PHOSPHATIDYLINOSITOL-3,4-BISPHOSPHATE 4-PHOSPHATASE"/>
    <property type="match status" value="1"/>
</dbReference>
<proteinExistence type="inferred from homology"/>
<feature type="domain" description="C2" evidence="8">
    <location>
        <begin position="215"/>
        <end position="344"/>
    </location>
</feature>
<dbReference type="InterPro" id="IPR035892">
    <property type="entry name" value="C2_domain_sf"/>
</dbReference>
<evidence type="ECO:0000259" key="8">
    <source>
        <dbReference type="PROSITE" id="PS50004"/>
    </source>
</evidence>
<dbReference type="PROSITE" id="PS50003">
    <property type="entry name" value="PH_DOMAIN"/>
    <property type="match status" value="1"/>
</dbReference>
<dbReference type="EMBL" id="OX597835">
    <property type="protein sequence ID" value="CAI9738740.1"/>
    <property type="molecule type" value="Genomic_DNA"/>
</dbReference>
<comment type="pathway">
    <text evidence="1">Signal transduction; phosphatidylinositol signaling pathway.</text>
</comment>
<dbReference type="PANTHER" id="PTHR12187">
    <property type="entry name" value="AGAP000124-PA"/>
    <property type="match status" value="1"/>
</dbReference>
<dbReference type="SUPFAM" id="SSF49562">
    <property type="entry name" value="C2 domain (Calcium/lipid-binding domain, CaLB)"/>
    <property type="match status" value="1"/>
</dbReference>
<keyword evidence="10" id="KW-1185">Reference proteome</keyword>
<evidence type="ECO:0000259" key="7">
    <source>
        <dbReference type="PROSITE" id="PS50003"/>
    </source>
</evidence>
<evidence type="ECO:0000256" key="1">
    <source>
        <dbReference type="ARBA" id="ARBA00004847"/>
    </source>
</evidence>
<reference evidence="9" key="1">
    <citation type="submission" date="2023-08" db="EMBL/GenBank/DDBJ databases">
        <authorList>
            <person name="Alioto T."/>
            <person name="Alioto T."/>
            <person name="Gomez Garrido J."/>
        </authorList>
    </citation>
    <scope>NUCLEOTIDE SEQUENCE</scope>
</reference>
<evidence type="ECO:0000256" key="4">
    <source>
        <dbReference type="ARBA" id="ARBA00022801"/>
    </source>
</evidence>